<dbReference type="EMBL" id="WWCR01000006">
    <property type="protein sequence ID" value="MYM72103.1"/>
    <property type="molecule type" value="Genomic_DNA"/>
</dbReference>
<evidence type="ECO:0000313" key="4">
    <source>
        <dbReference type="Proteomes" id="UP000469734"/>
    </source>
</evidence>
<protein>
    <submittedName>
        <fullName evidence="3">Glycosyltransferase</fullName>
    </submittedName>
</protein>
<reference evidence="3 4" key="1">
    <citation type="submission" date="2019-12" db="EMBL/GenBank/DDBJ databases">
        <title>Novel species isolated from a subtropical stream in China.</title>
        <authorList>
            <person name="Lu H."/>
        </authorList>
    </citation>
    <scope>NUCLEOTIDE SEQUENCE [LARGE SCALE GENOMIC DNA]</scope>
    <source>
        <strain evidence="3 4">FT134W</strain>
    </source>
</reference>
<gene>
    <name evidence="3" type="ORF">GTP56_07820</name>
</gene>
<dbReference type="Pfam" id="PF13692">
    <property type="entry name" value="Glyco_trans_1_4"/>
    <property type="match status" value="1"/>
</dbReference>
<dbReference type="Pfam" id="PF00534">
    <property type="entry name" value="Glycos_transf_1"/>
    <property type="match status" value="2"/>
</dbReference>
<dbReference type="InterPro" id="IPR001296">
    <property type="entry name" value="Glyco_trans_1"/>
</dbReference>
<evidence type="ECO:0000256" key="1">
    <source>
        <dbReference type="ARBA" id="ARBA00022679"/>
    </source>
</evidence>
<proteinExistence type="predicted"/>
<name>A0A7X4GYN3_9BURK</name>
<keyword evidence="1 3" id="KW-0808">Transferase</keyword>
<feature type="domain" description="Glycosyl transferase family 1" evidence="2">
    <location>
        <begin position="235"/>
        <end position="383"/>
    </location>
</feature>
<feature type="domain" description="Glycosyl transferase family 1" evidence="2">
    <location>
        <begin position="1067"/>
        <end position="1225"/>
    </location>
</feature>
<dbReference type="PANTHER" id="PTHR46401">
    <property type="entry name" value="GLYCOSYLTRANSFERASE WBBK-RELATED"/>
    <property type="match status" value="1"/>
</dbReference>
<dbReference type="AlphaFoldDB" id="A0A7X4GYN3"/>
<dbReference type="GO" id="GO:0016757">
    <property type="term" value="F:glycosyltransferase activity"/>
    <property type="evidence" value="ECO:0007669"/>
    <property type="project" value="InterPro"/>
</dbReference>
<evidence type="ECO:0000313" key="3">
    <source>
        <dbReference type="EMBL" id="MYM72103.1"/>
    </source>
</evidence>
<dbReference type="Gene3D" id="3.40.50.2000">
    <property type="entry name" value="Glycogen Phosphorylase B"/>
    <property type="match status" value="3"/>
</dbReference>
<dbReference type="SUPFAM" id="SSF53756">
    <property type="entry name" value="UDP-Glycosyltransferase/glycogen phosphorylase"/>
    <property type="match status" value="3"/>
</dbReference>
<evidence type="ECO:0000259" key="2">
    <source>
        <dbReference type="Pfam" id="PF00534"/>
    </source>
</evidence>
<comment type="caution">
    <text evidence="3">The sequence shown here is derived from an EMBL/GenBank/DDBJ whole genome shotgun (WGS) entry which is preliminary data.</text>
</comment>
<sequence length="1252" mass="136628">MRIVIDLQGAQSESRFRGIGRYSLALALAMARNAGQHEIWLMLNGALAASIPDLRTAFAGLVPAERIRVFDIVPHVAELEAANHGRARAAELLREYCIAQLQPDMVLVTSLFEGYVDDSVTSIGAFTSGADTAVILYDLIPALNPDAYLGTPLQRQYYERKLASLQRAGLVLSISDYSRQEAIDLLQLAPDHVHPISTAVDDSFCRADMSAPEVAQLHARFGLTRGVLMYAPGGADARKNIDGLIQAFSLLPPAVRAAHQLLIASRIHDGERARLRDTARTAGLTDDELVLTGYVDDATLIALYRSCTLFVFPSLHEGFGLPALEAMACGALVIGADNTSIPEVIGSQEALFDAAAPQAIADKIAAVLSDPAMQQRLREHGRRQAATFSWDASARKALRAMEAHVAHRTPAPAAPHRRRKLAFVCPLPPERTGIADYALEVLPALSAHFDIELILQQSACSLPPALDQLPRRDVAWFRQHADQFDQILYQFGNSPFHSHMLPLLKEHPGVVVLHDFFLSGMLSYEQMTGAMPGVWNQALFHAHGYPALLLAQQEGGWELAKERYPSSLGVLEGATRVIHHSEHALTLAREWYGPQAGHNWSMVPHPRALASQQDRAAARAALGIRADAFVVCSFGFIAPTKLAHELVQAWLASSLQHDADCELILVGANHGGDYGVQLSAMIAASGSPRIRIAGWTDDAVYQQYLQAADVGVQLRSISRGETSGAVLYCMAHGVPTIVNANGAFAALPDEAVYKLDDQFTLAELSQALELLRADAGRRAALTAASRALLLRQHTQEHCAQLYADALDLAEAETATSRAGLMRALAALPELPRDDAALQQLSACIARAPDPLAPRQLLVDVTAISRHDLKTGIERVVRTQLLELLREHQPGWRVEPVYLSEEGGHWHYRYARRYAFGLLGLDAEGVTDPRADVAAGDVFYSGDSSPSAMMAAAQQGLYAQWRARGVAVNFVVYDLLPVLRPEFFPSGAGEGHAAWLAVAAAQADRLISISAAVRDDLRGWLAARLPQPQLQPQLSVLHLGADIEQGPATAATPLAPADQARLQQLRRAPTFLMVATIEPRKGHLQTLAAFDLLWQAGVEVNLVIVGHEGWTALPPHERRTIPRIVERLQQHAQRDRQLFWLRGIDDVHLQQVYQASTCLLMASEGEGYGLPLIEAARYGLPVLARDLPVFREVAEQHAYYFDGMDAADLARALQDWLTLHAQQRHPASQGMRWMSWRDNAQALLALIGGKEAA</sequence>
<dbReference type="RefSeq" id="WP_161049685.1">
    <property type="nucleotide sequence ID" value="NZ_WWCR01000006.1"/>
</dbReference>
<dbReference type="CDD" id="cd03809">
    <property type="entry name" value="GT4_MtfB-like"/>
    <property type="match status" value="2"/>
</dbReference>
<dbReference type="CDD" id="cd03801">
    <property type="entry name" value="GT4_PimA-like"/>
    <property type="match status" value="1"/>
</dbReference>
<dbReference type="PANTHER" id="PTHR46401:SF2">
    <property type="entry name" value="GLYCOSYLTRANSFERASE WBBK-RELATED"/>
    <property type="match status" value="1"/>
</dbReference>
<accession>A0A7X4GYN3</accession>
<dbReference type="GO" id="GO:0009103">
    <property type="term" value="P:lipopolysaccharide biosynthetic process"/>
    <property type="evidence" value="ECO:0007669"/>
    <property type="project" value="TreeGrafter"/>
</dbReference>
<dbReference type="Proteomes" id="UP000469734">
    <property type="component" value="Unassembled WGS sequence"/>
</dbReference>
<organism evidence="3 4">
    <name type="scientific">Duganella margarita</name>
    <dbReference type="NCBI Taxonomy" id="2692170"/>
    <lineage>
        <taxon>Bacteria</taxon>
        <taxon>Pseudomonadati</taxon>
        <taxon>Pseudomonadota</taxon>
        <taxon>Betaproteobacteria</taxon>
        <taxon>Burkholderiales</taxon>
        <taxon>Oxalobacteraceae</taxon>
        <taxon>Telluria group</taxon>
        <taxon>Duganella</taxon>
    </lineage>
</organism>